<dbReference type="EMBL" id="LJIG01001006">
    <property type="protein sequence ID" value="KRT85934.1"/>
    <property type="molecule type" value="Genomic_DNA"/>
</dbReference>
<evidence type="ECO:0000256" key="4">
    <source>
        <dbReference type="ARBA" id="ARBA00023203"/>
    </source>
</evidence>
<evidence type="ECO:0000256" key="5">
    <source>
        <dbReference type="ARBA" id="ARBA00023212"/>
    </source>
</evidence>
<gene>
    <name evidence="7" type="ORF">AMK59_1977</name>
</gene>
<dbReference type="FunFam" id="2.80.10.50:FF:000008">
    <property type="entry name" value="Fascin"/>
    <property type="match status" value="1"/>
</dbReference>
<feature type="domain" description="Fascin-like" evidence="6">
    <location>
        <begin position="289"/>
        <end position="393"/>
    </location>
</feature>
<dbReference type="CDD" id="cd23347">
    <property type="entry name" value="beta-trefoil_singed_rpt1"/>
    <property type="match status" value="1"/>
</dbReference>
<dbReference type="GO" id="GO:0015629">
    <property type="term" value="C:actin cytoskeleton"/>
    <property type="evidence" value="ECO:0007669"/>
    <property type="project" value="TreeGrafter"/>
</dbReference>
<keyword evidence="8" id="KW-1185">Reference proteome</keyword>
<keyword evidence="4" id="KW-0009">Actin-binding</keyword>
<name>A0A0T6BFA3_9SCAR</name>
<dbReference type="FunFam" id="2.80.10.50:FF:000015">
    <property type="entry name" value="Fascin"/>
    <property type="match status" value="1"/>
</dbReference>
<dbReference type="InterPro" id="IPR010431">
    <property type="entry name" value="Fascin"/>
</dbReference>
<dbReference type="Gene3D" id="2.80.10.50">
    <property type="match status" value="4"/>
</dbReference>
<dbReference type="GO" id="GO:0051017">
    <property type="term" value="P:actin filament bundle assembly"/>
    <property type="evidence" value="ECO:0007669"/>
    <property type="project" value="TreeGrafter"/>
</dbReference>
<dbReference type="PANTHER" id="PTHR10551">
    <property type="entry name" value="FASCIN"/>
    <property type="match status" value="1"/>
</dbReference>
<dbReference type="InterPro" id="IPR008999">
    <property type="entry name" value="Actin-crosslinking"/>
</dbReference>
<dbReference type="GO" id="GO:0016477">
    <property type="term" value="P:cell migration"/>
    <property type="evidence" value="ECO:0007669"/>
    <property type="project" value="TreeGrafter"/>
</dbReference>
<evidence type="ECO:0000313" key="7">
    <source>
        <dbReference type="EMBL" id="KRT85934.1"/>
    </source>
</evidence>
<evidence type="ECO:0000256" key="2">
    <source>
        <dbReference type="ARBA" id="ARBA00007415"/>
    </source>
</evidence>
<dbReference type="AlphaFoldDB" id="A0A0T6BFA3"/>
<dbReference type="GO" id="GO:0030674">
    <property type="term" value="F:protein-macromolecule adaptor activity"/>
    <property type="evidence" value="ECO:0007669"/>
    <property type="project" value="InterPro"/>
</dbReference>
<feature type="domain" description="Fascin-like" evidence="6">
    <location>
        <begin position="38"/>
        <end position="151"/>
    </location>
</feature>
<dbReference type="GO" id="GO:0005737">
    <property type="term" value="C:cytoplasm"/>
    <property type="evidence" value="ECO:0007669"/>
    <property type="project" value="TreeGrafter"/>
</dbReference>
<dbReference type="PIRSF" id="PIRSF005682">
    <property type="entry name" value="Fascin"/>
    <property type="match status" value="1"/>
</dbReference>
<dbReference type="Proteomes" id="UP000051574">
    <property type="component" value="Unassembled WGS sequence"/>
</dbReference>
<dbReference type="CDD" id="cd23351">
    <property type="entry name" value="beta-trefoil_singed_rpt2"/>
    <property type="match status" value="1"/>
</dbReference>
<keyword evidence="5" id="KW-0206">Cytoskeleton</keyword>
<dbReference type="FunFam" id="2.80.10.50:FF:000064">
    <property type="entry name" value="Fascin"/>
    <property type="match status" value="1"/>
</dbReference>
<evidence type="ECO:0000256" key="1">
    <source>
        <dbReference type="ARBA" id="ARBA00004245"/>
    </source>
</evidence>
<evidence type="ECO:0000259" key="6">
    <source>
        <dbReference type="Pfam" id="PF06268"/>
    </source>
</evidence>
<feature type="domain" description="Fascin-like" evidence="6">
    <location>
        <begin position="425"/>
        <end position="516"/>
    </location>
</feature>
<dbReference type="PANTHER" id="PTHR10551:SF9">
    <property type="entry name" value="FASCIN-2"/>
    <property type="match status" value="1"/>
</dbReference>
<evidence type="ECO:0000256" key="3">
    <source>
        <dbReference type="ARBA" id="ARBA00022490"/>
    </source>
</evidence>
<dbReference type="CDD" id="cd23355">
    <property type="entry name" value="beta-trefoil_singed_rpt3"/>
    <property type="match status" value="1"/>
</dbReference>
<keyword evidence="3" id="KW-0963">Cytoplasm</keyword>
<dbReference type="InterPro" id="IPR024703">
    <property type="entry name" value="Fascin_metazoans"/>
</dbReference>
<feature type="domain" description="Fascin-like" evidence="6">
    <location>
        <begin position="161"/>
        <end position="275"/>
    </location>
</feature>
<organism evidence="7 8">
    <name type="scientific">Oryctes borbonicus</name>
    <dbReference type="NCBI Taxonomy" id="1629725"/>
    <lineage>
        <taxon>Eukaryota</taxon>
        <taxon>Metazoa</taxon>
        <taxon>Ecdysozoa</taxon>
        <taxon>Arthropoda</taxon>
        <taxon>Hexapoda</taxon>
        <taxon>Insecta</taxon>
        <taxon>Pterygota</taxon>
        <taxon>Neoptera</taxon>
        <taxon>Endopterygota</taxon>
        <taxon>Coleoptera</taxon>
        <taxon>Polyphaga</taxon>
        <taxon>Scarabaeiformia</taxon>
        <taxon>Scarabaeidae</taxon>
        <taxon>Dynastinae</taxon>
        <taxon>Oryctes</taxon>
    </lineage>
</organism>
<comment type="caution">
    <text evidence="7">The sequence shown here is derived from an EMBL/GenBank/DDBJ whole genome shotgun (WGS) entry which is preliminary data.</text>
</comment>
<dbReference type="Pfam" id="PF06268">
    <property type="entry name" value="Fascin"/>
    <property type="match status" value="4"/>
</dbReference>
<dbReference type="GO" id="GO:0007163">
    <property type="term" value="P:establishment or maintenance of cell polarity"/>
    <property type="evidence" value="ECO:0007669"/>
    <property type="project" value="TreeGrafter"/>
</dbReference>
<dbReference type="OrthoDB" id="10259868at2759"/>
<comment type="similarity">
    <text evidence="2">Belongs to the fascin family.</text>
</comment>
<sequence length="516" mass="57857">MNGLNGHTNGDLNGCGDIITQNQQRGCWTIGLINSKYKYLTAETFGFKINANGASLKKKQIWTLEPDTSSGNDTCVYLKSHLDKYLAVDSFGNVTCESEEKEPGSKFQVTVAEDNTGRWAFRNVVRGYFLGSSADKLTCTAKAPGDSEYWHIHLAARPQVNLRSVGRKRFAHLSENLDEIHVDANIPWGEDTLFTLEFHADEDGKYALHTCNNKYLSNGGKLVDTCNKDCLFSAEYHSGQLALRDRNGQYLSPIGSKAVLKTRSNTVTKDELFSLEDSLPQASFVAALNSRYVSVKQGVDVTANQDEISDHEMFQLEFDWSTKRWYIRTMQDKYWTLETGGGIQAAGDKRSSNALFDLVWQGDGSLAFRANNGRYVITKRSGHLYATSDVIDENCKYYFYLINRPILVLKCEQGFVGYKSASSPKLECNKATYECIQVERAEKGIIHFKGQNGKFWHVDSEGVTADSDAPEGFYLELREPTRLCIKAANGNYLTASKNGLFRLGDSAFENATQWEY</sequence>
<dbReference type="InterPro" id="IPR022768">
    <property type="entry name" value="Fascin-like_dom"/>
</dbReference>
<protein>
    <recommendedName>
        <fullName evidence="6">Fascin-like domain-containing protein</fullName>
    </recommendedName>
</protein>
<dbReference type="FunFam" id="2.80.10.50:FF:000010">
    <property type="entry name" value="Fascin"/>
    <property type="match status" value="1"/>
</dbReference>
<proteinExistence type="inferred from homology"/>
<accession>A0A0T6BFA3</accession>
<dbReference type="SUPFAM" id="SSF50405">
    <property type="entry name" value="Actin-crosslinking proteins"/>
    <property type="match status" value="4"/>
</dbReference>
<dbReference type="GO" id="GO:0051015">
    <property type="term" value="F:actin filament binding"/>
    <property type="evidence" value="ECO:0007669"/>
    <property type="project" value="InterPro"/>
</dbReference>
<reference evidence="7 8" key="1">
    <citation type="submission" date="2015-09" db="EMBL/GenBank/DDBJ databases">
        <title>Draft genome of the scarab beetle Oryctes borbonicus.</title>
        <authorList>
            <person name="Meyer J.M."/>
            <person name="Markov G.V."/>
            <person name="Baskaran P."/>
            <person name="Herrmann M."/>
            <person name="Sommer R.J."/>
            <person name="Roedelsperger C."/>
        </authorList>
    </citation>
    <scope>NUCLEOTIDE SEQUENCE [LARGE SCALE GENOMIC DNA]</scope>
    <source>
        <strain evidence="7">OB123</strain>
        <tissue evidence="7">Whole animal</tissue>
    </source>
</reference>
<dbReference type="CDD" id="cd23359">
    <property type="entry name" value="beta-trefoil_singed_rpt4"/>
    <property type="match status" value="1"/>
</dbReference>
<evidence type="ECO:0000313" key="8">
    <source>
        <dbReference type="Proteomes" id="UP000051574"/>
    </source>
</evidence>
<comment type="subcellular location">
    <subcellularLocation>
        <location evidence="1">Cytoplasm</location>
        <location evidence="1">Cytoskeleton</location>
    </subcellularLocation>
</comment>